<evidence type="ECO:0000256" key="4">
    <source>
        <dbReference type="ARBA" id="ARBA00022833"/>
    </source>
</evidence>
<reference evidence="6 7" key="1">
    <citation type="submission" date="2020-03" db="EMBL/GenBank/DDBJ databases">
        <title>Genomic Encyclopedia of Type Strains, Phase IV (KMG-IV): sequencing the most valuable type-strain genomes for metagenomic binning, comparative biology and taxonomic classification.</title>
        <authorList>
            <person name="Goeker M."/>
        </authorList>
    </citation>
    <scope>NUCLEOTIDE SEQUENCE [LARGE SCALE GENOMIC DNA]</scope>
    <source>
        <strain evidence="6 7">DSM 29762</strain>
    </source>
</reference>
<dbReference type="Proteomes" id="UP000590442">
    <property type="component" value="Unassembled WGS sequence"/>
</dbReference>
<dbReference type="EC" id="3.5.3.13" evidence="6"/>
<dbReference type="AlphaFoldDB" id="A0A846QSE1"/>
<dbReference type="Gene3D" id="2.30.40.10">
    <property type="entry name" value="Urease, subunit C, domain 1"/>
    <property type="match status" value="1"/>
</dbReference>
<feature type="domain" description="Amidohydrolase-related" evidence="5">
    <location>
        <begin position="48"/>
        <end position="378"/>
    </location>
</feature>
<protein>
    <submittedName>
        <fullName evidence="6">Formimidoylglutamate deiminase</fullName>
        <ecNumber evidence="6">3.5.3.13</ecNumber>
    </submittedName>
</protein>
<organism evidence="6 7">
    <name type="scientific">Saonia flava</name>
    <dbReference type="NCBI Taxonomy" id="523696"/>
    <lineage>
        <taxon>Bacteria</taxon>
        <taxon>Pseudomonadati</taxon>
        <taxon>Bacteroidota</taxon>
        <taxon>Flavobacteriia</taxon>
        <taxon>Flavobacteriales</taxon>
        <taxon>Flavobacteriaceae</taxon>
        <taxon>Saonia</taxon>
    </lineage>
</organism>
<sequence>MKTYYFKGILQKSGWFKNTGIRVDNLGVITDLFTFNPKNTSIDIINGYALPGFQNAHSHAFQYAMAGLAEKHEKVNKQDDFWGWREAMYQLALSINPDQMEAIATMLYTEMARHGYTNVTEFHYLHHDKSGKPYSNLAEMGSRLISAAKTAGIGITLVPIFYNKGNFGVEPNNRQRRFISTSIDEYLKLFNASEAACKHYEHANVAIGVHSMRGVDPYDIVEIANNGPKNIPFHLHVSEQLQEVEDAKIFLGKRPVEWLLNHIDLNDRFHLVHATHLTDQEISGIAESKANVVLCPTTEGNLGDGIFPLRKYQEKGGKWSIGTDSHIGLNPFEELRLLDYGQRLISHKRNTFLSDNKNDSGTNALEMAVLTGRKAMGNYSSEFFTIGDSLNACVIDASAPLIATSSEKNLTSTIVYSTDSLFQSETISHGNRIVSSNMHQNKYGIAKGFIETLNQLKNR</sequence>
<keyword evidence="2" id="KW-0479">Metal-binding</keyword>
<dbReference type="GO" id="GO:0050416">
    <property type="term" value="F:formimidoylglutamate deiminase activity"/>
    <property type="evidence" value="ECO:0007669"/>
    <property type="project" value="UniProtKB-EC"/>
</dbReference>
<evidence type="ECO:0000256" key="3">
    <source>
        <dbReference type="ARBA" id="ARBA00022801"/>
    </source>
</evidence>
<dbReference type="NCBIfam" id="TIGR02022">
    <property type="entry name" value="hutF"/>
    <property type="match status" value="1"/>
</dbReference>
<proteinExistence type="predicted"/>
<comment type="caution">
    <text evidence="6">The sequence shown here is derived from an EMBL/GenBank/DDBJ whole genome shotgun (WGS) entry which is preliminary data.</text>
</comment>
<dbReference type="PANTHER" id="PTHR11271:SF48">
    <property type="entry name" value="AMIDOHYDROLASE-RELATED DOMAIN-CONTAINING PROTEIN"/>
    <property type="match status" value="1"/>
</dbReference>
<comment type="cofactor">
    <cofactor evidence="1">
        <name>Zn(2+)</name>
        <dbReference type="ChEBI" id="CHEBI:29105"/>
    </cofactor>
</comment>
<evidence type="ECO:0000256" key="1">
    <source>
        <dbReference type="ARBA" id="ARBA00001947"/>
    </source>
</evidence>
<dbReference type="PANTHER" id="PTHR11271">
    <property type="entry name" value="GUANINE DEAMINASE"/>
    <property type="match status" value="1"/>
</dbReference>
<dbReference type="GO" id="GO:0005829">
    <property type="term" value="C:cytosol"/>
    <property type="evidence" value="ECO:0007669"/>
    <property type="project" value="TreeGrafter"/>
</dbReference>
<name>A0A846QSE1_9FLAO</name>
<keyword evidence="4" id="KW-0862">Zinc</keyword>
<dbReference type="InterPro" id="IPR051607">
    <property type="entry name" value="Metallo-dep_hydrolases"/>
</dbReference>
<dbReference type="InterPro" id="IPR032466">
    <property type="entry name" value="Metal_Hydrolase"/>
</dbReference>
<keyword evidence="7" id="KW-1185">Reference proteome</keyword>
<accession>A0A846QSE1</accession>
<evidence type="ECO:0000313" key="7">
    <source>
        <dbReference type="Proteomes" id="UP000590442"/>
    </source>
</evidence>
<evidence type="ECO:0000259" key="5">
    <source>
        <dbReference type="Pfam" id="PF01979"/>
    </source>
</evidence>
<dbReference type="EMBL" id="JAATJJ010000001">
    <property type="protein sequence ID" value="NJB71071.1"/>
    <property type="molecule type" value="Genomic_DNA"/>
</dbReference>
<dbReference type="Pfam" id="PF01979">
    <property type="entry name" value="Amidohydro_1"/>
    <property type="match status" value="1"/>
</dbReference>
<dbReference type="RefSeq" id="WP_167962484.1">
    <property type="nucleotide sequence ID" value="NZ_JAATJJ010000001.1"/>
</dbReference>
<gene>
    <name evidence="6" type="ORF">GGR42_001533</name>
</gene>
<dbReference type="GO" id="GO:0046872">
    <property type="term" value="F:metal ion binding"/>
    <property type="evidence" value="ECO:0007669"/>
    <property type="project" value="UniProtKB-KW"/>
</dbReference>
<evidence type="ECO:0000256" key="2">
    <source>
        <dbReference type="ARBA" id="ARBA00022723"/>
    </source>
</evidence>
<dbReference type="InterPro" id="IPR011059">
    <property type="entry name" value="Metal-dep_hydrolase_composite"/>
</dbReference>
<evidence type="ECO:0000313" key="6">
    <source>
        <dbReference type="EMBL" id="NJB71071.1"/>
    </source>
</evidence>
<dbReference type="Gene3D" id="3.20.20.140">
    <property type="entry name" value="Metal-dependent hydrolases"/>
    <property type="match status" value="1"/>
</dbReference>
<dbReference type="GO" id="GO:0019239">
    <property type="term" value="F:deaminase activity"/>
    <property type="evidence" value="ECO:0007669"/>
    <property type="project" value="TreeGrafter"/>
</dbReference>
<dbReference type="InterPro" id="IPR010252">
    <property type="entry name" value="HutF"/>
</dbReference>
<dbReference type="InterPro" id="IPR006680">
    <property type="entry name" value="Amidohydro-rel"/>
</dbReference>
<dbReference type="SUPFAM" id="SSF51556">
    <property type="entry name" value="Metallo-dependent hydrolases"/>
    <property type="match status" value="1"/>
</dbReference>
<keyword evidence="3 6" id="KW-0378">Hydrolase</keyword>